<organism evidence="7 8">
    <name type="scientific">Methylobacterium crusticola</name>
    <dbReference type="NCBI Taxonomy" id="1697972"/>
    <lineage>
        <taxon>Bacteria</taxon>
        <taxon>Pseudomonadati</taxon>
        <taxon>Pseudomonadota</taxon>
        <taxon>Alphaproteobacteria</taxon>
        <taxon>Hyphomicrobiales</taxon>
        <taxon>Methylobacteriaceae</taxon>
        <taxon>Methylobacterium</taxon>
    </lineage>
</organism>
<protein>
    <recommendedName>
        <fullName evidence="6">Adenylate kinase</fullName>
        <ecNumber evidence="6">2.7.4.3</ecNumber>
    </recommendedName>
</protein>
<proteinExistence type="inferred from homology"/>
<evidence type="ECO:0000313" key="7">
    <source>
        <dbReference type="EMBL" id="GJD51122.1"/>
    </source>
</evidence>
<comment type="subcellular location">
    <subcellularLocation>
        <location evidence="6">Cytoplasm</location>
    </subcellularLocation>
</comment>
<accession>A0ABQ4R0Z2</accession>
<comment type="subunit">
    <text evidence="6">Monomer.</text>
</comment>
<keyword evidence="3 6" id="KW-0547">Nucleotide-binding</keyword>
<dbReference type="Gene3D" id="3.40.50.300">
    <property type="entry name" value="P-loop containing nucleotide triphosphate hydrolases"/>
    <property type="match status" value="1"/>
</dbReference>
<dbReference type="EMBL" id="BPQH01000012">
    <property type="protein sequence ID" value="GJD51122.1"/>
    <property type="molecule type" value="Genomic_DNA"/>
</dbReference>
<dbReference type="EC" id="2.7.4.3" evidence="6"/>
<comment type="catalytic activity">
    <reaction evidence="6">
        <text>AMP + ATP = 2 ADP</text>
        <dbReference type="Rhea" id="RHEA:12973"/>
        <dbReference type="ChEBI" id="CHEBI:30616"/>
        <dbReference type="ChEBI" id="CHEBI:456215"/>
        <dbReference type="ChEBI" id="CHEBI:456216"/>
        <dbReference type="EC" id="2.7.4.3"/>
    </reaction>
</comment>
<dbReference type="InterPro" id="IPR000850">
    <property type="entry name" value="Adenylat/UMP-CMP_kin"/>
</dbReference>
<evidence type="ECO:0000256" key="1">
    <source>
        <dbReference type="ARBA" id="ARBA00022679"/>
    </source>
</evidence>
<name>A0ABQ4R0Z2_9HYPH</name>
<dbReference type="Proteomes" id="UP001055167">
    <property type="component" value="Unassembled WGS sequence"/>
</dbReference>
<reference evidence="7" key="1">
    <citation type="journal article" date="2021" name="Front. Microbiol.">
        <title>Comprehensive Comparative Genomics and Phenotyping of Methylobacterium Species.</title>
        <authorList>
            <person name="Alessa O."/>
            <person name="Ogura Y."/>
            <person name="Fujitani Y."/>
            <person name="Takami H."/>
            <person name="Hayashi T."/>
            <person name="Sahin N."/>
            <person name="Tani A."/>
        </authorList>
    </citation>
    <scope>NUCLEOTIDE SEQUENCE</scope>
    <source>
        <strain evidence="7">KCTC 52305</strain>
    </source>
</reference>
<keyword evidence="1 5" id="KW-0808">Transferase</keyword>
<comment type="caution">
    <text evidence="7">The sequence shown here is derived from an EMBL/GenBank/DDBJ whole genome shotgun (WGS) entry which is preliminary data.</text>
</comment>
<dbReference type="Pfam" id="PF13207">
    <property type="entry name" value="AAA_17"/>
    <property type="match status" value="1"/>
</dbReference>
<dbReference type="PRINTS" id="PR00094">
    <property type="entry name" value="ADENYLTKNASE"/>
</dbReference>
<gene>
    <name evidence="7" type="primary">adk_1</name>
    <name evidence="7" type="ORF">OPKNFCMD_3873</name>
</gene>
<reference evidence="7" key="2">
    <citation type="submission" date="2021-08" db="EMBL/GenBank/DDBJ databases">
        <authorList>
            <person name="Tani A."/>
            <person name="Ola A."/>
            <person name="Ogura Y."/>
            <person name="Katsura K."/>
            <person name="Hayashi T."/>
        </authorList>
    </citation>
    <scope>NUCLEOTIDE SEQUENCE</scope>
    <source>
        <strain evidence="7">KCTC 52305</strain>
    </source>
</reference>
<comment type="similarity">
    <text evidence="5">Belongs to the adenylate kinase family.</text>
</comment>
<evidence type="ECO:0000256" key="3">
    <source>
        <dbReference type="ARBA" id="ARBA00022741"/>
    </source>
</evidence>
<dbReference type="RefSeq" id="WP_128562087.1">
    <property type="nucleotide sequence ID" value="NZ_BPQH01000012.1"/>
</dbReference>
<dbReference type="GO" id="GO:0016301">
    <property type="term" value="F:kinase activity"/>
    <property type="evidence" value="ECO:0007669"/>
    <property type="project" value="UniProtKB-KW"/>
</dbReference>
<evidence type="ECO:0000256" key="6">
    <source>
        <dbReference type="RuleBase" id="RU003331"/>
    </source>
</evidence>
<dbReference type="SUPFAM" id="SSF52540">
    <property type="entry name" value="P-loop containing nucleoside triphosphate hydrolases"/>
    <property type="match status" value="1"/>
</dbReference>
<dbReference type="InterPro" id="IPR027417">
    <property type="entry name" value="P-loop_NTPase"/>
</dbReference>
<keyword evidence="2" id="KW-0545">Nucleotide biosynthesis</keyword>
<evidence type="ECO:0000256" key="2">
    <source>
        <dbReference type="ARBA" id="ARBA00022727"/>
    </source>
</evidence>
<keyword evidence="8" id="KW-1185">Reference proteome</keyword>
<evidence type="ECO:0000256" key="5">
    <source>
        <dbReference type="RuleBase" id="RU003330"/>
    </source>
</evidence>
<keyword evidence="4 5" id="KW-0418">Kinase</keyword>
<dbReference type="PANTHER" id="PTHR23359">
    <property type="entry name" value="NUCLEOTIDE KINASE"/>
    <property type="match status" value="1"/>
</dbReference>
<evidence type="ECO:0000313" key="8">
    <source>
        <dbReference type="Proteomes" id="UP001055167"/>
    </source>
</evidence>
<evidence type="ECO:0000256" key="4">
    <source>
        <dbReference type="ARBA" id="ARBA00022777"/>
    </source>
</evidence>
<sequence length="190" mass="20608">MLITLFGPPGVGKTTVGDWLASEYGFRHYALGRLLRDPVAAARIGLDLDTIDAAIRSGRTIRSPALWRWLNTVLPSSSVPVVVDGYPREPGALGPFNELVRALPAGNRVVALHLTCSPQISAQRMIARGRSDDRPAMPARRLSQYDSVQLPLLSQLGERVKVIEVDGEVDRTVVARKVAALLDLAPAQKV</sequence>
<keyword evidence="6" id="KW-0067">ATP-binding</keyword>